<dbReference type="EC" id="3.6.3.-" evidence="6"/>
<reference evidence="6 7" key="1">
    <citation type="submission" date="2018-02" db="EMBL/GenBank/DDBJ databases">
        <authorList>
            <person name="Cohen D.B."/>
            <person name="Kent A.D."/>
        </authorList>
    </citation>
    <scope>NUCLEOTIDE SEQUENCE [LARGE SCALE GENOMIC DNA]</scope>
    <source>
        <strain evidence="6 7">CECT 9216</strain>
    </source>
</reference>
<dbReference type="SMART" id="SM00382">
    <property type="entry name" value="AAA"/>
    <property type="match status" value="1"/>
</dbReference>
<accession>A0A2N9K9G1</accession>
<dbReference type="AlphaFoldDB" id="A0A2N9K9G1"/>
<evidence type="ECO:0000313" key="5">
    <source>
        <dbReference type="EMBL" id="SPD91432.1"/>
    </source>
</evidence>
<keyword evidence="3 6" id="KW-0067">ATP-binding</keyword>
<dbReference type="InterPro" id="IPR003439">
    <property type="entry name" value="ABC_transporter-like_ATP-bd"/>
</dbReference>
<dbReference type="CDD" id="cd03293">
    <property type="entry name" value="ABC_NrtD_SsuB_transporters"/>
    <property type="match status" value="1"/>
</dbReference>
<dbReference type="GO" id="GO:0016887">
    <property type="term" value="F:ATP hydrolysis activity"/>
    <property type="evidence" value="ECO:0007669"/>
    <property type="project" value="InterPro"/>
</dbReference>
<dbReference type="Gene3D" id="3.40.50.300">
    <property type="entry name" value="P-loop containing nucleotide triphosphate hydrolases"/>
    <property type="match status" value="1"/>
</dbReference>
<dbReference type="Proteomes" id="UP000239237">
    <property type="component" value="Unassembled WGS sequence"/>
</dbReference>
<feature type="domain" description="ABC transporter" evidence="4">
    <location>
        <begin position="5"/>
        <end position="227"/>
    </location>
</feature>
<keyword evidence="6" id="KW-0378">Hydrolase</keyword>
<proteinExistence type="predicted"/>
<sequence>MNSVISLDKINKTYENKQVLKNINFDIQEGEFISFVGESGGGKTTLLRLVAGLESPTSGSININGKPLAGKNTIARVMFQDARLLPWMTVIDNVTFGSKNKKMKDFAFKLLERVELGDKSTSFPQQLSGGQKQRVALARALMSRPKILLLDEPLGALDALTRLKMQRLIAKIVEESNLTTILITHDVQEAVLLGDRVVAVKDGHLGLIIDGIRKDDTRENFTEVIETVQDFILATSEEVK</sequence>
<dbReference type="EMBL" id="OKQU01000001">
    <property type="protein sequence ID" value="SPE06657.1"/>
    <property type="molecule type" value="Genomic_DNA"/>
</dbReference>
<dbReference type="KEGG" id="lsu:A6B45_05485"/>
<dbReference type="PANTHER" id="PTHR42781:SF4">
    <property type="entry name" value="SPERMIDINE_PUTRESCINE IMPORT ATP-BINDING PROTEIN POTA"/>
    <property type="match status" value="1"/>
</dbReference>
<evidence type="ECO:0000259" key="4">
    <source>
        <dbReference type="PROSITE" id="PS50893"/>
    </source>
</evidence>
<dbReference type="GeneID" id="99674239"/>
<dbReference type="PROSITE" id="PS50893">
    <property type="entry name" value="ABC_TRANSPORTER_2"/>
    <property type="match status" value="1"/>
</dbReference>
<dbReference type="PROSITE" id="PS00211">
    <property type="entry name" value="ABC_TRANSPORTER_1"/>
    <property type="match status" value="1"/>
</dbReference>
<dbReference type="RefSeq" id="WP_072613717.1">
    <property type="nucleotide sequence ID" value="NZ_AP017935.1"/>
</dbReference>
<evidence type="ECO:0000256" key="3">
    <source>
        <dbReference type="ARBA" id="ARBA00022840"/>
    </source>
</evidence>
<dbReference type="InterPro" id="IPR027417">
    <property type="entry name" value="P-loop_NTPase"/>
</dbReference>
<keyword evidence="2" id="KW-0547">Nucleotide-binding</keyword>
<evidence type="ECO:0000313" key="6">
    <source>
        <dbReference type="EMBL" id="SPE06657.1"/>
    </source>
</evidence>
<keyword evidence="1" id="KW-0813">Transport</keyword>
<dbReference type="PANTHER" id="PTHR42781">
    <property type="entry name" value="SPERMIDINE/PUTRESCINE IMPORT ATP-BINDING PROTEIN POTA"/>
    <property type="match status" value="1"/>
</dbReference>
<evidence type="ECO:0000256" key="1">
    <source>
        <dbReference type="ARBA" id="ARBA00022448"/>
    </source>
</evidence>
<dbReference type="Proteomes" id="UP000237923">
    <property type="component" value="Unassembled WGS sequence"/>
</dbReference>
<dbReference type="SUPFAM" id="SSF52540">
    <property type="entry name" value="P-loop containing nucleoside triphosphate hydrolases"/>
    <property type="match status" value="1"/>
</dbReference>
<evidence type="ECO:0000256" key="2">
    <source>
        <dbReference type="ARBA" id="ARBA00022741"/>
    </source>
</evidence>
<evidence type="ECO:0000313" key="8">
    <source>
        <dbReference type="Proteomes" id="UP000239237"/>
    </source>
</evidence>
<reference evidence="5 8" key="2">
    <citation type="submission" date="2018-02" db="EMBL/GenBank/DDBJ databases">
        <authorList>
            <person name="Rodrigo-Torres L."/>
            <person name="Arahal R. D."/>
            <person name="Lucena T."/>
        </authorList>
    </citation>
    <scope>NUCLEOTIDE SEQUENCE [LARGE SCALE GENOMIC DNA]</scope>
    <source>
        <strain evidence="5 8">CECT 8486</strain>
    </source>
</reference>
<gene>
    <name evidence="6" type="primary">ssuB</name>
    <name evidence="5" type="ORF">LES8486_00412</name>
    <name evidence="6" type="ORF">LES9216_00559</name>
</gene>
<dbReference type="InterPro" id="IPR050093">
    <property type="entry name" value="ABC_SmlMolc_Importer"/>
</dbReference>
<dbReference type="InterPro" id="IPR017871">
    <property type="entry name" value="ABC_transporter-like_CS"/>
</dbReference>
<protein>
    <submittedName>
        <fullName evidence="6">Aliphatic sulfonates import ATP-binding protein SsuB</fullName>
        <ecNumber evidence="6">3.6.3.-</ecNumber>
    </submittedName>
</protein>
<dbReference type="InterPro" id="IPR003593">
    <property type="entry name" value="AAA+_ATPase"/>
</dbReference>
<evidence type="ECO:0000313" key="7">
    <source>
        <dbReference type="Proteomes" id="UP000237923"/>
    </source>
</evidence>
<name>A0A2N9K9G1_9LACO</name>
<dbReference type="Pfam" id="PF00005">
    <property type="entry name" value="ABC_tran"/>
    <property type="match status" value="1"/>
</dbReference>
<keyword evidence="8" id="KW-1185">Reference proteome</keyword>
<dbReference type="GO" id="GO:0005524">
    <property type="term" value="F:ATP binding"/>
    <property type="evidence" value="ECO:0007669"/>
    <property type="project" value="UniProtKB-KW"/>
</dbReference>
<organism evidence="6 7">
    <name type="scientific">Leuconostoc suionicum</name>
    <dbReference type="NCBI Taxonomy" id="1511761"/>
    <lineage>
        <taxon>Bacteria</taxon>
        <taxon>Bacillati</taxon>
        <taxon>Bacillota</taxon>
        <taxon>Bacilli</taxon>
        <taxon>Lactobacillales</taxon>
        <taxon>Lactobacillaceae</taxon>
        <taxon>Leuconostoc</taxon>
    </lineage>
</organism>
<dbReference type="EMBL" id="OKQR01000001">
    <property type="protein sequence ID" value="SPD91432.1"/>
    <property type="molecule type" value="Genomic_DNA"/>
</dbReference>